<dbReference type="GO" id="GO:0016020">
    <property type="term" value="C:membrane"/>
    <property type="evidence" value="ECO:0007669"/>
    <property type="project" value="TreeGrafter"/>
</dbReference>
<evidence type="ECO:0000256" key="1">
    <source>
        <dbReference type="ARBA" id="ARBA00000427"/>
    </source>
</evidence>
<feature type="domain" description="Sialidase" evidence="4">
    <location>
        <begin position="350"/>
        <end position="633"/>
    </location>
</feature>
<dbReference type="eggNOG" id="COG4409">
    <property type="taxonomic scope" value="Bacteria"/>
</dbReference>
<dbReference type="PANTHER" id="PTHR10628:SF30">
    <property type="entry name" value="EXO-ALPHA-SIALIDASE"/>
    <property type="match status" value="1"/>
</dbReference>
<dbReference type="PANTHER" id="PTHR10628">
    <property type="entry name" value="SIALIDASE"/>
    <property type="match status" value="1"/>
</dbReference>
<name>D2QXS2_PIRSD</name>
<comment type="similarity">
    <text evidence="2">Belongs to the glycosyl hydrolase 33 family.</text>
</comment>
<dbReference type="GO" id="GO:0004308">
    <property type="term" value="F:exo-alpha-sialidase activity"/>
    <property type="evidence" value="ECO:0007669"/>
    <property type="project" value="UniProtKB-EC"/>
</dbReference>
<evidence type="ECO:0000256" key="3">
    <source>
        <dbReference type="ARBA" id="ARBA00012733"/>
    </source>
</evidence>
<comment type="catalytic activity">
    <reaction evidence="1">
        <text>Hydrolysis of alpha-(2-&gt;3)-, alpha-(2-&gt;6)-, alpha-(2-&gt;8)- glycosidic linkages of terminal sialic acid residues in oligosaccharides, glycoproteins, glycolipids, colominic acid and synthetic substrates.</text>
        <dbReference type="EC" id="3.2.1.18"/>
    </reaction>
</comment>
<evidence type="ECO:0000313" key="6">
    <source>
        <dbReference type="Proteomes" id="UP000001887"/>
    </source>
</evidence>
<dbReference type="STRING" id="530564.Psta_3335"/>
<dbReference type="HOGENOM" id="CLU_416102_0_0_0"/>
<dbReference type="AlphaFoldDB" id="D2QXS2"/>
<protein>
    <recommendedName>
        <fullName evidence="3">exo-alpha-sialidase</fullName>
        <ecNumber evidence="3">3.2.1.18</ecNumber>
    </recommendedName>
</protein>
<dbReference type="EC" id="3.2.1.18" evidence="3"/>
<dbReference type="CAZy" id="GH33">
    <property type="family name" value="Glycoside Hydrolase Family 33"/>
</dbReference>
<dbReference type="InterPro" id="IPR013320">
    <property type="entry name" value="ConA-like_dom_sf"/>
</dbReference>
<dbReference type="Gene3D" id="2.120.10.10">
    <property type="match status" value="1"/>
</dbReference>
<dbReference type="GO" id="GO:0009313">
    <property type="term" value="P:oligosaccharide catabolic process"/>
    <property type="evidence" value="ECO:0007669"/>
    <property type="project" value="TreeGrafter"/>
</dbReference>
<sequence length="659" mass="71835" precursor="true">MDPVARNCHLSSQHSPSSCSIWLGVLLLLVTSVCAAADEPALAPNRHYDGASLDVAEPLVIGWRSRLPQPSKPPSASAYEASIAPARWKESLSRMHGQPTVIEYASSDSKFRAVRLDGKSAIWQTAISWGVHAQDFTLVVTLNPYQQDSSGFVFDGSSAAGLIRLYLRDGKWHVGLQKADSRANDFPGVPTHTFIAEQWQTHVVRLARRGDVARLTHGISTEKSWSQSSQTIEHAASLAGLILGTDVATKNGLPVDIAQLQFFERALSDKECEQVAAASLQITRASKLIPAESTSRNDAAVVPQGVIRPMLRSSQEDGVHTYRIPGLAYTPKGTLLAVFDIRYDSSADLPGNIDVGLVRSTDQGKTWSKMQTIVDFDKSVPQSRGNGVGDPTILVDREKNVLWVAALWSQGDRAWHGSGPGLAPEETGQFVLVRSDDEGVTWSKPINITAQVKNPKWRLCFQGPGAGIQTSDGTLIIPAQFRDELGAPHSTFIYSRDHGDHWQIAPAAVPTEYPTSEAQIAERSDGSLLLSMRDESRSGWRSWNVWEWSKTAEKPGLPEGKWSKAWTSVPDPVCMASLISLGGKRMVMASPGSSSHRMGLTLRLSSDDGQTFSSGYMLDPRGCMYSSMVLLPNDRIGIVYEVRQGLEFATVPLSQLSPE</sequence>
<dbReference type="EMBL" id="CP001848">
    <property type="protein sequence ID" value="ADB17999.1"/>
    <property type="molecule type" value="Genomic_DNA"/>
</dbReference>
<evidence type="ECO:0000313" key="5">
    <source>
        <dbReference type="EMBL" id="ADB17999.1"/>
    </source>
</evidence>
<dbReference type="Proteomes" id="UP000001887">
    <property type="component" value="Chromosome"/>
</dbReference>
<dbReference type="SUPFAM" id="SSF49899">
    <property type="entry name" value="Concanavalin A-like lectins/glucanases"/>
    <property type="match status" value="1"/>
</dbReference>
<proteinExistence type="inferred from homology"/>
<reference evidence="5 6" key="1">
    <citation type="journal article" date="2009" name="Stand. Genomic Sci.">
        <title>Complete genome sequence of Pirellula staleyi type strain (ATCC 27377).</title>
        <authorList>
            <person name="Clum A."/>
            <person name="Tindall B.J."/>
            <person name="Sikorski J."/>
            <person name="Ivanova N."/>
            <person name="Mavrommatis K."/>
            <person name="Lucas S."/>
            <person name="Glavina del Rio T."/>
            <person name="Nolan M."/>
            <person name="Chen F."/>
            <person name="Tice H."/>
            <person name="Pitluck S."/>
            <person name="Cheng J.F."/>
            <person name="Chertkov O."/>
            <person name="Brettin T."/>
            <person name="Han C."/>
            <person name="Detter J.C."/>
            <person name="Kuske C."/>
            <person name="Bruce D."/>
            <person name="Goodwin L."/>
            <person name="Ovchinikova G."/>
            <person name="Pati A."/>
            <person name="Mikhailova N."/>
            <person name="Chen A."/>
            <person name="Palaniappan K."/>
            <person name="Land M."/>
            <person name="Hauser L."/>
            <person name="Chang Y.J."/>
            <person name="Jeffries C.D."/>
            <person name="Chain P."/>
            <person name="Rohde M."/>
            <person name="Goker M."/>
            <person name="Bristow J."/>
            <person name="Eisen J.A."/>
            <person name="Markowitz V."/>
            <person name="Hugenholtz P."/>
            <person name="Kyrpides N.C."/>
            <person name="Klenk H.P."/>
            <person name="Lapidus A."/>
        </authorList>
    </citation>
    <scope>NUCLEOTIDE SEQUENCE [LARGE SCALE GENOMIC DNA]</scope>
    <source>
        <strain evidence="6">ATCC 27377 / DSM 6068 / ICPB 4128</strain>
    </source>
</reference>
<dbReference type="CDD" id="cd15482">
    <property type="entry name" value="Sialidase_non-viral"/>
    <property type="match status" value="1"/>
</dbReference>
<organism evidence="5 6">
    <name type="scientific">Pirellula staleyi (strain ATCC 27377 / DSM 6068 / ICPB 4128)</name>
    <name type="common">Pirella staleyi</name>
    <dbReference type="NCBI Taxonomy" id="530564"/>
    <lineage>
        <taxon>Bacteria</taxon>
        <taxon>Pseudomonadati</taxon>
        <taxon>Planctomycetota</taxon>
        <taxon>Planctomycetia</taxon>
        <taxon>Pirellulales</taxon>
        <taxon>Pirellulaceae</taxon>
        <taxon>Pirellula</taxon>
    </lineage>
</organism>
<keyword evidence="5" id="KW-0326">Glycosidase</keyword>
<dbReference type="GO" id="GO:0005737">
    <property type="term" value="C:cytoplasm"/>
    <property type="evidence" value="ECO:0007669"/>
    <property type="project" value="TreeGrafter"/>
</dbReference>
<dbReference type="KEGG" id="psl:Psta_3335"/>
<evidence type="ECO:0000259" key="4">
    <source>
        <dbReference type="Pfam" id="PF13088"/>
    </source>
</evidence>
<keyword evidence="6" id="KW-1185">Reference proteome</keyword>
<dbReference type="GO" id="GO:0006689">
    <property type="term" value="P:ganglioside catabolic process"/>
    <property type="evidence" value="ECO:0007669"/>
    <property type="project" value="TreeGrafter"/>
</dbReference>
<gene>
    <name evidence="5" type="ordered locus">Psta_3335</name>
</gene>
<dbReference type="Pfam" id="PF13088">
    <property type="entry name" value="BNR_2"/>
    <property type="match status" value="1"/>
</dbReference>
<dbReference type="InterPro" id="IPR011040">
    <property type="entry name" value="Sialidase"/>
</dbReference>
<dbReference type="InterPro" id="IPR026856">
    <property type="entry name" value="Sialidase_fam"/>
</dbReference>
<accession>D2QXS2</accession>
<keyword evidence="5" id="KW-0378">Hydrolase</keyword>
<evidence type="ECO:0000256" key="2">
    <source>
        <dbReference type="ARBA" id="ARBA00009348"/>
    </source>
</evidence>
<dbReference type="SUPFAM" id="SSF50939">
    <property type="entry name" value="Sialidases"/>
    <property type="match status" value="1"/>
</dbReference>
<dbReference type="InterPro" id="IPR036278">
    <property type="entry name" value="Sialidase_sf"/>
</dbReference>